<dbReference type="SMART" id="SM00875">
    <property type="entry name" value="BACK"/>
    <property type="match status" value="1"/>
</dbReference>
<evidence type="ECO:0000313" key="5">
    <source>
        <dbReference type="Proteomes" id="UP000245119"/>
    </source>
</evidence>
<accession>A0A2T7P1Q3</accession>
<reference evidence="4 5" key="1">
    <citation type="submission" date="2018-04" db="EMBL/GenBank/DDBJ databases">
        <title>The genome of golden apple snail Pomacea canaliculata provides insight into stress tolerance and invasive adaptation.</title>
        <authorList>
            <person name="Liu C."/>
            <person name="Liu B."/>
            <person name="Ren Y."/>
            <person name="Zhang Y."/>
            <person name="Wang H."/>
            <person name="Li S."/>
            <person name="Jiang F."/>
            <person name="Yin L."/>
            <person name="Zhang G."/>
            <person name="Qian W."/>
            <person name="Fan W."/>
        </authorList>
    </citation>
    <scope>NUCLEOTIDE SEQUENCE [LARGE SCALE GENOMIC DNA]</scope>
    <source>
        <strain evidence="4">SZHN2017</strain>
        <tissue evidence="4">Muscle</tissue>
    </source>
</reference>
<dbReference type="Proteomes" id="UP000245119">
    <property type="component" value="Linkage Group LG7"/>
</dbReference>
<organism evidence="4 5">
    <name type="scientific">Pomacea canaliculata</name>
    <name type="common">Golden apple snail</name>
    <dbReference type="NCBI Taxonomy" id="400727"/>
    <lineage>
        <taxon>Eukaryota</taxon>
        <taxon>Metazoa</taxon>
        <taxon>Spiralia</taxon>
        <taxon>Lophotrochozoa</taxon>
        <taxon>Mollusca</taxon>
        <taxon>Gastropoda</taxon>
        <taxon>Caenogastropoda</taxon>
        <taxon>Architaenioglossa</taxon>
        <taxon>Ampullarioidea</taxon>
        <taxon>Ampullariidae</taxon>
        <taxon>Pomacea</taxon>
    </lineage>
</organism>
<dbReference type="Pfam" id="PF00651">
    <property type="entry name" value="BTB"/>
    <property type="match status" value="1"/>
</dbReference>
<protein>
    <recommendedName>
        <fullName evidence="3">BTB domain-containing protein</fullName>
    </recommendedName>
</protein>
<evidence type="ECO:0000313" key="4">
    <source>
        <dbReference type="EMBL" id="PVD27344.1"/>
    </source>
</evidence>
<dbReference type="STRING" id="400727.A0A2T7P1Q3"/>
<dbReference type="Gene3D" id="3.30.710.10">
    <property type="entry name" value="Potassium Channel Kv1.1, Chain A"/>
    <property type="match status" value="1"/>
</dbReference>
<dbReference type="InterPro" id="IPR000210">
    <property type="entry name" value="BTB/POZ_dom"/>
</dbReference>
<dbReference type="InterPro" id="IPR015915">
    <property type="entry name" value="Kelch-typ_b-propeller"/>
</dbReference>
<evidence type="ECO:0000256" key="2">
    <source>
        <dbReference type="ARBA" id="ARBA00022737"/>
    </source>
</evidence>
<gene>
    <name evidence="4" type="ORF">C0Q70_12500</name>
</gene>
<dbReference type="Gene3D" id="1.25.40.420">
    <property type="match status" value="1"/>
</dbReference>
<dbReference type="AlphaFoldDB" id="A0A2T7P1Q3"/>
<dbReference type="SUPFAM" id="SSF54695">
    <property type="entry name" value="POZ domain"/>
    <property type="match status" value="1"/>
</dbReference>
<feature type="domain" description="BTB" evidence="3">
    <location>
        <begin position="28"/>
        <end position="97"/>
    </location>
</feature>
<keyword evidence="5" id="KW-1185">Reference proteome</keyword>
<dbReference type="PANTHER" id="PTHR45632">
    <property type="entry name" value="LD33804P"/>
    <property type="match status" value="1"/>
</dbReference>
<proteinExistence type="predicted"/>
<keyword evidence="2" id="KW-0677">Repeat</keyword>
<dbReference type="SMART" id="SM00225">
    <property type="entry name" value="BTB"/>
    <property type="match status" value="1"/>
</dbReference>
<dbReference type="Pfam" id="PF07707">
    <property type="entry name" value="BACK"/>
    <property type="match status" value="1"/>
</dbReference>
<dbReference type="PANTHER" id="PTHR45632:SF3">
    <property type="entry name" value="KELCH-LIKE PROTEIN 32"/>
    <property type="match status" value="1"/>
</dbReference>
<dbReference type="PROSITE" id="PS50097">
    <property type="entry name" value="BTB"/>
    <property type="match status" value="1"/>
</dbReference>
<evidence type="ECO:0000259" key="3">
    <source>
        <dbReference type="PROSITE" id="PS50097"/>
    </source>
</evidence>
<dbReference type="InterPro" id="IPR011333">
    <property type="entry name" value="SKP1/BTB/POZ_sf"/>
</dbReference>
<keyword evidence="1" id="KW-0880">Kelch repeat</keyword>
<dbReference type="InterPro" id="IPR011705">
    <property type="entry name" value="BACK"/>
</dbReference>
<comment type="caution">
    <text evidence="4">The sequence shown here is derived from an EMBL/GenBank/DDBJ whole genome shotgun (WGS) entry which is preliminary data.</text>
</comment>
<evidence type="ECO:0000256" key="1">
    <source>
        <dbReference type="ARBA" id="ARBA00022441"/>
    </source>
</evidence>
<dbReference type="SUPFAM" id="SSF117281">
    <property type="entry name" value="Kelch motif"/>
    <property type="match status" value="1"/>
</dbReference>
<dbReference type="Pfam" id="PF24681">
    <property type="entry name" value="Kelch_KLHDC2_KLHL20_DRC7"/>
    <property type="match status" value="1"/>
</dbReference>
<name>A0A2T7P1Q3_POMCA</name>
<dbReference type="OrthoDB" id="6095618at2759"/>
<dbReference type="CDD" id="cd18186">
    <property type="entry name" value="BTB_POZ_ZBTB_KLHL-like"/>
    <property type="match status" value="1"/>
</dbReference>
<dbReference type="EMBL" id="PZQS01000007">
    <property type="protein sequence ID" value="PVD27344.1"/>
    <property type="molecule type" value="Genomic_DNA"/>
</dbReference>
<dbReference type="Gene3D" id="2.120.10.80">
    <property type="entry name" value="Kelch-type beta propeller"/>
    <property type="match status" value="2"/>
</dbReference>
<sequence>MTSATLANRAFTNICLGLGQQVDEEDFCDLIVVVGQKEFPCHRAVLASVSSFFKTSLKPCWKESSSGRVDITHEDVSSESFGFLMDIIYKGQNVVRNETAKDILRMSVYLQIRFLEVYCIEFIKEKLEPEKCLGMWMFAQKYDLETLEKESFKMAVDQISVVTKRDEVLTLPLPKLLVLLSEQQKLSMDDICRTILRWVEADQDTRQIYLSELLTFVCFPLLSSVYLCELFTYHSHPFKEILFEKISEGLTFRLHSDVSVKRKILARQSVSLNLQEVKTRVVMLGGYTEVEKPTRDTYAFDLKKNAMKMYILASLPEDIGLDFASCTWNNAIYVSGGSQMRNFFAVYKAEDNEWELLPSLPDDGREKHAMAAVNSNIYVLGGLMKTSTGEKTISFNVLQFKTSTKEWSIFCQLPLAVQQSAAAVLSHRIYLFGGINTTGDGTDIVQCVDTLSGSVYQTGKLPSPTYGARALSNGGRIYVVRPEGDVLSMTESFALAERIEELISEVKNQIDDHWSDPIQSTVSFKDVAKLPKGRHFGAYLNAGEIIVCGGETEDRQLLDRFESISLADGTTSTKSLTFYYGGSKV</sequence>